<dbReference type="OrthoDB" id="9800940at2"/>
<dbReference type="Proteomes" id="UP000199322">
    <property type="component" value="Unassembled WGS sequence"/>
</dbReference>
<evidence type="ECO:0000313" key="4">
    <source>
        <dbReference type="Proteomes" id="UP000297288"/>
    </source>
</evidence>
<dbReference type="EMBL" id="FMYV01000005">
    <property type="protein sequence ID" value="SDC57920.1"/>
    <property type="molecule type" value="Genomic_DNA"/>
</dbReference>
<organism evidence="1 3">
    <name type="scientific">Geotoga petraea</name>
    <dbReference type="NCBI Taxonomy" id="28234"/>
    <lineage>
        <taxon>Bacteria</taxon>
        <taxon>Thermotogati</taxon>
        <taxon>Thermotogota</taxon>
        <taxon>Thermotogae</taxon>
        <taxon>Petrotogales</taxon>
        <taxon>Petrotogaceae</taxon>
        <taxon>Geotoga</taxon>
    </lineage>
</organism>
<dbReference type="PANTHER" id="PTHR46504">
    <property type="entry name" value="TRNASE Z TRZ1"/>
    <property type="match status" value="1"/>
</dbReference>
<dbReference type="AlphaFoldDB" id="A0A1G6MQW5"/>
<evidence type="ECO:0000313" key="3">
    <source>
        <dbReference type="Proteomes" id="UP000199322"/>
    </source>
</evidence>
<keyword evidence="2" id="KW-0378">Hydrolase</keyword>
<dbReference type="InterPro" id="IPR036866">
    <property type="entry name" value="RibonucZ/Hydroxyglut_hydro"/>
</dbReference>
<name>A0A1G6MQW5_9BACT</name>
<keyword evidence="3" id="KW-1185">Reference proteome</keyword>
<gene>
    <name evidence="2" type="ORF">E4650_08725</name>
    <name evidence="1" type="ORF">SAMN04488588_1349</name>
</gene>
<protein>
    <submittedName>
        <fullName evidence="2">MBL fold metallo-hydrolase</fullName>
    </submittedName>
    <submittedName>
        <fullName evidence="1">RNAse Z</fullName>
    </submittedName>
</protein>
<dbReference type="RefSeq" id="WP_091403941.1">
    <property type="nucleotide sequence ID" value="NZ_FMYV01000005.1"/>
</dbReference>
<evidence type="ECO:0000313" key="1">
    <source>
        <dbReference type="EMBL" id="SDC57920.1"/>
    </source>
</evidence>
<dbReference type="Pfam" id="PF23023">
    <property type="entry name" value="Anti-Pycsar_Apyc1"/>
    <property type="match status" value="1"/>
</dbReference>
<dbReference type="PANTHER" id="PTHR46504:SF2">
    <property type="entry name" value="TRNASE Z TRZ1"/>
    <property type="match status" value="1"/>
</dbReference>
<proteinExistence type="predicted"/>
<dbReference type="EMBL" id="SRME01000005">
    <property type="protein sequence ID" value="TGG87376.1"/>
    <property type="molecule type" value="Genomic_DNA"/>
</dbReference>
<dbReference type="GO" id="GO:0016787">
    <property type="term" value="F:hydrolase activity"/>
    <property type="evidence" value="ECO:0007669"/>
    <property type="project" value="UniProtKB-KW"/>
</dbReference>
<accession>A0A1G6MQW5</accession>
<dbReference type="STRING" id="28234.SAMN04488588_1349"/>
<reference evidence="1 3" key="1">
    <citation type="submission" date="2016-10" db="EMBL/GenBank/DDBJ databases">
        <authorList>
            <person name="de Groot N.N."/>
        </authorList>
    </citation>
    <scope>NUCLEOTIDE SEQUENCE [LARGE SCALE GENOMIC DNA]</scope>
    <source>
        <strain evidence="1 3">WG14</strain>
    </source>
</reference>
<reference evidence="2 4" key="2">
    <citation type="submission" date="2019-04" db="EMBL/GenBank/DDBJ databases">
        <title>Draft genome sequence data and analysis of a Fermenting Bacterium, Geotoga petraea strain HO-Geo1, isolated from heavy-oil petroleum reservoir in Russia.</title>
        <authorList>
            <person name="Grouzdev D.S."/>
            <person name="Semenova E.M."/>
            <person name="Sokolova D.S."/>
            <person name="Tourova T.P."/>
            <person name="Poltaraus A.B."/>
            <person name="Nazina T.N."/>
        </authorList>
    </citation>
    <scope>NUCLEOTIDE SEQUENCE [LARGE SCALE GENOMIC DNA]</scope>
    <source>
        <strain evidence="2 4">HO-Geo1</strain>
    </source>
</reference>
<dbReference type="Proteomes" id="UP000297288">
    <property type="component" value="Unassembled WGS sequence"/>
</dbReference>
<sequence>MEFIIKSKALYTTWIYYKPDRILFDCGEGISAKLGNKIYGIEKIFLSHSHIDHIAGLWGLINTRNNAMGSREKDLTIYYPENSRQIESYLKFILDSNNHLRYKLDIMPLSLFDKIGLKNGRFIEPFKTLHTPAEKSYGYRIIERRNKLKEKYQSFSQNEIIDIVKKYGREELNDYYEANILTVSGDSLPISPEIANSAETLIHECTFFVEEDRKIRNHTSLNELKELIRKSNPKRVIIYHVSSRYNSLIRINESLLREEFPNIDISIIHPEKTHKL</sequence>
<dbReference type="SUPFAM" id="SSF56281">
    <property type="entry name" value="Metallo-hydrolase/oxidoreductase"/>
    <property type="match status" value="1"/>
</dbReference>
<dbReference type="Gene3D" id="3.60.15.10">
    <property type="entry name" value="Ribonuclease Z/Hydroxyacylglutathione hydrolase-like"/>
    <property type="match status" value="1"/>
</dbReference>
<evidence type="ECO:0000313" key="2">
    <source>
        <dbReference type="EMBL" id="TGG87376.1"/>
    </source>
</evidence>